<dbReference type="Pfam" id="PF16123">
    <property type="entry name" value="HAGH_C"/>
    <property type="match status" value="1"/>
</dbReference>
<dbReference type="Gene3D" id="3.60.15.10">
    <property type="entry name" value="Ribonuclease Z/Hydroxyacylglutathione hydrolase-like"/>
    <property type="match status" value="1"/>
</dbReference>
<dbReference type="SMART" id="SM00849">
    <property type="entry name" value="Lactamase_B"/>
    <property type="match status" value="1"/>
</dbReference>
<evidence type="ECO:0000256" key="2">
    <source>
        <dbReference type="ARBA" id="ARBA00006759"/>
    </source>
</evidence>
<name>A0A8S3YWV4_9EUPU</name>
<evidence type="ECO:0000256" key="5">
    <source>
        <dbReference type="ARBA" id="ARBA00022833"/>
    </source>
</evidence>
<dbReference type="InterPro" id="IPR001279">
    <property type="entry name" value="Metallo-B-lactamas"/>
</dbReference>
<comment type="similarity">
    <text evidence="2">Belongs to the metallo-beta-lactamase superfamily. Glyoxalase II family.</text>
</comment>
<dbReference type="PANTHER" id="PTHR11935">
    <property type="entry name" value="BETA LACTAMASE DOMAIN"/>
    <property type="match status" value="1"/>
</dbReference>
<dbReference type="Pfam" id="PF00753">
    <property type="entry name" value="Lactamase_B"/>
    <property type="match status" value="1"/>
</dbReference>
<feature type="region of interest" description="Disordered" evidence="6">
    <location>
        <begin position="326"/>
        <end position="372"/>
    </location>
</feature>
<sequence>MGNRLGSCVFKCGYTLYADTCIGRCIHDKYIDAFQKEFGENAVHSQLTPFAFNDLLILPIPVLTSNYAYLVADVCDNNFVLIDVGDASLIKNVLFEPDAILTTHKHWDHSGGNKAMRATFPKLKIYGGALDRVPDSTHGVYDGDVLIFGRLKFTAMWTPGHTKGHIVWRLHGDKFGTSDCLFTGDHLMLAGCGAAFEGPVKQLIRSLNLLKVLPNDTLVWPGHEVGLENLQLAAFIEPENACAVVKLVWATTQREAMLCTCPSTLGEEKKYNPFLRTNDESLWKALGIYDNVKKKTLKQDDIGSVCFECIIAKAMDMRRLRHTIEKTNESGEEGTGQQVEAESNVDARKDTTTAPDCCRPIADQATTKETAR</sequence>
<keyword evidence="3" id="KW-0479">Metal-binding</keyword>
<evidence type="ECO:0000259" key="7">
    <source>
        <dbReference type="SMART" id="SM00849"/>
    </source>
</evidence>
<dbReference type="PANTHER" id="PTHR11935:SF116">
    <property type="entry name" value="HYDROLASE PNKD-RELATED"/>
    <property type="match status" value="1"/>
</dbReference>
<evidence type="ECO:0000256" key="4">
    <source>
        <dbReference type="ARBA" id="ARBA00022801"/>
    </source>
</evidence>
<dbReference type="SUPFAM" id="SSF56281">
    <property type="entry name" value="Metallo-hydrolase/oxidoreductase"/>
    <property type="match status" value="1"/>
</dbReference>
<feature type="domain" description="Metallo-beta-lactamase" evidence="7">
    <location>
        <begin position="65"/>
        <end position="223"/>
    </location>
</feature>
<keyword evidence="9" id="KW-1185">Reference proteome</keyword>
<dbReference type="InterPro" id="IPR036866">
    <property type="entry name" value="RibonucZ/Hydroxyglut_hydro"/>
</dbReference>
<dbReference type="InterPro" id="IPR035680">
    <property type="entry name" value="Clx_II_MBL"/>
</dbReference>
<proteinExistence type="inferred from homology"/>
<evidence type="ECO:0000313" key="9">
    <source>
        <dbReference type="Proteomes" id="UP000678393"/>
    </source>
</evidence>
<dbReference type="OrthoDB" id="449487at2759"/>
<gene>
    <name evidence="8" type="ORF">CUNI_LOCUS6276</name>
</gene>
<accession>A0A8S3YWV4</accession>
<dbReference type="EMBL" id="CAJHNH020000956">
    <property type="protein sequence ID" value="CAG5120718.1"/>
    <property type="molecule type" value="Genomic_DNA"/>
</dbReference>
<dbReference type="Proteomes" id="UP000678393">
    <property type="component" value="Unassembled WGS sequence"/>
</dbReference>
<keyword evidence="4" id="KW-0378">Hydrolase</keyword>
<evidence type="ECO:0000313" key="8">
    <source>
        <dbReference type="EMBL" id="CAG5120718.1"/>
    </source>
</evidence>
<keyword evidence="5" id="KW-0862">Zinc</keyword>
<comment type="caution">
    <text evidence="8">The sequence shown here is derived from an EMBL/GenBank/DDBJ whole genome shotgun (WGS) entry which is preliminary data.</text>
</comment>
<dbReference type="GO" id="GO:0005739">
    <property type="term" value="C:mitochondrion"/>
    <property type="evidence" value="ECO:0007669"/>
    <property type="project" value="TreeGrafter"/>
</dbReference>
<evidence type="ECO:0000256" key="3">
    <source>
        <dbReference type="ARBA" id="ARBA00022723"/>
    </source>
</evidence>
<organism evidence="8 9">
    <name type="scientific">Candidula unifasciata</name>
    <dbReference type="NCBI Taxonomy" id="100452"/>
    <lineage>
        <taxon>Eukaryota</taxon>
        <taxon>Metazoa</taxon>
        <taxon>Spiralia</taxon>
        <taxon>Lophotrochozoa</taxon>
        <taxon>Mollusca</taxon>
        <taxon>Gastropoda</taxon>
        <taxon>Heterobranchia</taxon>
        <taxon>Euthyneura</taxon>
        <taxon>Panpulmonata</taxon>
        <taxon>Eupulmonata</taxon>
        <taxon>Stylommatophora</taxon>
        <taxon>Helicina</taxon>
        <taxon>Helicoidea</taxon>
        <taxon>Geomitridae</taxon>
        <taxon>Candidula</taxon>
    </lineage>
</organism>
<evidence type="ECO:0000256" key="6">
    <source>
        <dbReference type="SAM" id="MobiDB-lite"/>
    </source>
</evidence>
<dbReference type="GO" id="GO:0046872">
    <property type="term" value="F:metal ion binding"/>
    <property type="evidence" value="ECO:0007669"/>
    <property type="project" value="UniProtKB-KW"/>
</dbReference>
<dbReference type="CDD" id="cd07723">
    <property type="entry name" value="hydroxyacylglutathione_hydrolase_MBL-fold"/>
    <property type="match status" value="1"/>
</dbReference>
<protein>
    <recommendedName>
        <fullName evidence="7">Metallo-beta-lactamase domain-containing protein</fullName>
    </recommendedName>
</protein>
<dbReference type="GO" id="GO:0016787">
    <property type="term" value="F:hydrolase activity"/>
    <property type="evidence" value="ECO:0007669"/>
    <property type="project" value="UniProtKB-KW"/>
</dbReference>
<dbReference type="InterPro" id="IPR032282">
    <property type="entry name" value="HAGH_C"/>
</dbReference>
<reference evidence="8" key="1">
    <citation type="submission" date="2021-04" db="EMBL/GenBank/DDBJ databases">
        <authorList>
            <consortium name="Molecular Ecology Group"/>
        </authorList>
    </citation>
    <scope>NUCLEOTIDE SEQUENCE</scope>
</reference>
<dbReference type="AlphaFoldDB" id="A0A8S3YWV4"/>
<evidence type="ECO:0000256" key="1">
    <source>
        <dbReference type="ARBA" id="ARBA00001947"/>
    </source>
</evidence>
<comment type="cofactor">
    <cofactor evidence="1">
        <name>Zn(2+)</name>
        <dbReference type="ChEBI" id="CHEBI:29105"/>
    </cofactor>
</comment>